<name>A0ABR7Y7Q0_9SPHI</name>
<evidence type="ECO:0000256" key="1">
    <source>
        <dbReference type="SAM" id="SignalP"/>
    </source>
</evidence>
<keyword evidence="3" id="KW-0378">Hydrolase</keyword>
<protein>
    <submittedName>
        <fullName evidence="3">Endonuclease/exonuclease/phosphatase family protein</fullName>
    </submittedName>
</protein>
<dbReference type="PROSITE" id="PS51257">
    <property type="entry name" value="PROKAR_LIPOPROTEIN"/>
    <property type="match status" value="1"/>
</dbReference>
<organism evidence="3 4">
    <name type="scientific">Sphingobacterium arenae</name>
    <dbReference type="NCBI Taxonomy" id="1280598"/>
    <lineage>
        <taxon>Bacteria</taxon>
        <taxon>Pseudomonadati</taxon>
        <taxon>Bacteroidota</taxon>
        <taxon>Sphingobacteriia</taxon>
        <taxon>Sphingobacteriales</taxon>
        <taxon>Sphingobacteriaceae</taxon>
        <taxon>Sphingobacterium</taxon>
    </lineage>
</organism>
<proteinExistence type="predicted"/>
<dbReference type="InterPro" id="IPR036691">
    <property type="entry name" value="Endo/exonu/phosph_ase_sf"/>
</dbReference>
<accession>A0ABR7Y7Q0</accession>
<evidence type="ECO:0000313" key="4">
    <source>
        <dbReference type="Proteomes" id="UP000606494"/>
    </source>
</evidence>
<reference evidence="3 4" key="1">
    <citation type="submission" date="2020-08" db="EMBL/GenBank/DDBJ databases">
        <title>Sphingobacterium sp. DN00404 isolated from aquaculture water.</title>
        <authorList>
            <person name="Zhang M."/>
        </authorList>
    </citation>
    <scope>NUCLEOTIDE SEQUENCE [LARGE SCALE GENOMIC DNA]</scope>
    <source>
        <strain evidence="3 4">KCTC 32294</strain>
    </source>
</reference>
<dbReference type="PANTHER" id="PTHR12121">
    <property type="entry name" value="CARBON CATABOLITE REPRESSOR PROTEIN 4"/>
    <property type="match status" value="1"/>
</dbReference>
<dbReference type="InterPro" id="IPR005135">
    <property type="entry name" value="Endo/exonuclease/phosphatase"/>
</dbReference>
<dbReference type="SUPFAM" id="SSF56219">
    <property type="entry name" value="DNase I-like"/>
    <property type="match status" value="1"/>
</dbReference>
<comment type="caution">
    <text evidence="3">The sequence shown here is derived from an EMBL/GenBank/DDBJ whole genome shotgun (WGS) entry which is preliminary data.</text>
</comment>
<keyword evidence="3" id="KW-0540">Nuclease</keyword>
<evidence type="ECO:0000259" key="2">
    <source>
        <dbReference type="Pfam" id="PF03372"/>
    </source>
</evidence>
<gene>
    <name evidence="3" type="ORF">H8B17_17240</name>
</gene>
<dbReference type="Gene3D" id="3.60.10.10">
    <property type="entry name" value="Endonuclease/exonuclease/phosphatase"/>
    <property type="match status" value="1"/>
</dbReference>
<dbReference type="CDD" id="cd09083">
    <property type="entry name" value="EEP-1"/>
    <property type="match status" value="1"/>
</dbReference>
<dbReference type="InterPro" id="IPR050410">
    <property type="entry name" value="CCR4/nocturin_mRNA_transcr"/>
</dbReference>
<dbReference type="Pfam" id="PF03372">
    <property type="entry name" value="Exo_endo_phos"/>
    <property type="match status" value="1"/>
</dbReference>
<keyword evidence="4" id="KW-1185">Reference proteome</keyword>
<keyword evidence="3" id="KW-0255">Endonuclease</keyword>
<dbReference type="RefSeq" id="WP_190310482.1">
    <property type="nucleotide sequence ID" value="NZ_JACNYK010000006.1"/>
</dbReference>
<dbReference type="Proteomes" id="UP000606494">
    <property type="component" value="Unassembled WGS sequence"/>
</dbReference>
<keyword evidence="1" id="KW-0732">Signal</keyword>
<dbReference type="GO" id="GO:0004519">
    <property type="term" value="F:endonuclease activity"/>
    <property type="evidence" value="ECO:0007669"/>
    <property type="project" value="UniProtKB-KW"/>
</dbReference>
<dbReference type="EMBL" id="JACNYK010000006">
    <property type="protein sequence ID" value="MBD1427326.1"/>
    <property type="molecule type" value="Genomic_DNA"/>
</dbReference>
<evidence type="ECO:0000313" key="3">
    <source>
        <dbReference type="EMBL" id="MBD1427326.1"/>
    </source>
</evidence>
<dbReference type="PANTHER" id="PTHR12121:SF36">
    <property type="entry name" value="ENDONUCLEASE_EXONUCLEASE_PHOSPHATASE DOMAIN-CONTAINING PROTEIN"/>
    <property type="match status" value="1"/>
</dbReference>
<sequence>MKKISFFLVLATIGLTLSACLIKPFDEAQFRVAAYNIRYAAEMDEESGNGWDIRKGPLTSLIQHHQFDIVGTQEGRGHQMDDIKKMLPTFGQILHPYGGNDHHNLGILYKEDLFEPLNTGVFWLSETPDTASIGWDATDRRICQWAKFRHKTSGKEFFFFNTHFYWRKEIARRQSGPLIAAKIKEIAGGTPAMITGDFNSRPETAQIKDILANLKDAHDATESPRKGVEGTGFKGGVFQGAPGGRIDYIFVSPQVRVLDYEVLSDVYNGNRYPSDHLPVTSTVVL</sequence>
<feature type="domain" description="Endonuclease/exonuclease/phosphatase" evidence="2">
    <location>
        <begin position="35"/>
        <end position="276"/>
    </location>
</feature>
<feature type="chain" id="PRO_5046068941" evidence="1">
    <location>
        <begin position="20"/>
        <end position="285"/>
    </location>
</feature>
<feature type="signal peptide" evidence="1">
    <location>
        <begin position="1"/>
        <end position="19"/>
    </location>
</feature>